<dbReference type="InterPro" id="IPR006058">
    <property type="entry name" value="2Fe2S_fd_BS"/>
</dbReference>
<name>A0ABS4TJ35_9PSEU</name>
<dbReference type="CDD" id="cd00207">
    <property type="entry name" value="fer2"/>
    <property type="match status" value="1"/>
</dbReference>
<evidence type="ECO:0000256" key="4">
    <source>
        <dbReference type="ARBA" id="ARBA00022723"/>
    </source>
</evidence>
<keyword evidence="5" id="KW-0560">Oxidoreductase</keyword>
<dbReference type="PROSITE" id="PS00197">
    <property type="entry name" value="2FE2S_FER_1"/>
    <property type="match status" value="1"/>
</dbReference>
<protein>
    <submittedName>
        <fullName evidence="10">Ferredoxin-NADP reductase</fullName>
    </submittedName>
</protein>
<feature type="domain" description="2Fe-2S ferredoxin-type" evidence="8">
    <location>
        <begin position="269"/>
        <end position="352"/>
    </location>
</feature>
<dbReference type="InterPro" id="IPR039261">
    <property type="entry name" value="FNR_nucleotide-bd"/>
</dbReference>
<evidence type="ECO:0000259" key="9">
    <source>
        <dbReference type="PROSITE" id="PS51384"/>
    </source>
</evidence>
<proteinExistence type="predicted"/>
<dbReference type="InterPro" id="IPR036010">
    <property type="entry name" value="2Fe-2S_ferredoxin-like_sf"/>
</dbReference>
<dbReference type="InterPro" id="IPR017938">
    <property type="entry name" value="Riboflavin_synthase-like_b-brl"/>
</dbReference>
<dbReference type="InterPro" id="IPR012675">
    <property type="entry name" value="Beta-grasp_dom_sf"/>
</dbReference>
<reference evidence="10 11" key="1">
    <citation type="submission" date="2021-03" db="EMBL/GenBank/DDBJ databases">
        <title>Sequencing the genomes of 1000 actinobacteria strains.</title>
        <authorList>
            <person name="Klenk H.-P."/>
        </authorList>
    </citation>
    <scope>NUCLEOTIDE SEQUENCE [LARGE SCALE GENOMIC DNA]</scope>
    <source>
        <strain evidence="10 11">DSM 46670</strain>
    </source>
</reference>
<dbReference type="PANTHER" id="PTHR47354:SF1">
    <property type="entry name" value="CARNITINE MONOOXYGENASE REDUCTASE SUBUNIT"/>
    <property type="match status" value="1"/>
</dbReference>
<gene>
    <name evidence="10" type="ORF">JOF56_004817</name>
</gene>
<dbReference type="EMBL" id="JAGINW010000001">
    <property type="protein sequence ID" value="MBP2324432.1"/>
    <property type="molecule type" value="Genomic_DNA"/>
</dbReference>
<dbReference type="Proteomes" id="UP001519332">
    <property type="component" value="Unassembled WGS sequence"/>
</dbReference>
<evidence type="ECO:0000256" key="1">
    <source>
        <dbReference type="ARBA" id="ARBA00001974"/>
    </source>
</evidence>
<evidence type="ECO:0000313" key="11">
    <source>
        <dbReference type="Proteomes" id="UP001519332"/>
    </source>
</evidence>
<dbReference type="PANTHER" id="PTHR47354">
    <property type="entry name" value="NADH OXIDOREDUCTASE HCR"/>
    <property type="match status" value="1"/>
</dbReference>
<dbReference type="PROSITE" id="PS51384">
    <property type="entry name" value="FAD_FR"/>
    <property type="match status" value="1"/>
</dbReference>
<dbReference type="InterPro" id="IPR050415">
    <property type="entry name" value="MRET"/>
</dbReference>
<evidence type="ECO:0000256" key="7">
    <source>
        <dbReference type="ARBA" id="ARBA00023014"/>
    </source>
</evidence>
<dbReference type="Gene3D" id="3.10.20.30">
    <property type="match status" value="1"/>
</dbReference>
<organism evidence="10 11">
    <name type="scientific">Kibdelosporangium banguiense</name>
    <dbReference type="NCBI Taxonomy" id="1365924"/>
    <lineage>
        <taxon>Bacteria</taxon>
        <taxon>Bacillati</taxon>
        <taxon>Actinomycetota</taxon>
        <taxon>Actinomycetes</taxon>
        <taxon>Pseudonocardiales</taxon>
        <taxon>Pseudonocardiaceae</taxon>
        <taxon>Kibdelosporangium</taxon>
    </lineage>
</organism>
<keyword evidence="4" id="KW-0479">Metal-binding</keyword>
<dbReference type="PROSITE" id="PS51085">
    <property type="entry name" value="2FE2S_FER_2"/>
    <property type="match status" value="1"/>
</dbReference>
<comment type="caution">
    <text evidence="10">The sequence shown here is derived from an EMBL/GenBank/DDBJ whole genome shotgun (WGS) entry which is preliminary data.</text>
</comment>
<accession>A0ABS4TJ35</accession>
<sequence>MRTATPSRAMRLAAVASQAYRRVFAASRLAPLLSRPNPVHRTGYDLDVVVRRIAHEAEDVVSLTLAPTDGYPLPAWLPGAHLDVFLPSGRQRQYSLCGNPNDRSVYRIAVRRMADGDGGSREIHDGLSEGDLLRVRGPRNAFSLVGTADAYLFVAGGIGITPILPMVRACHERGAPWRLVYLGRSRTSMPFLAELERHDGAVDIRPDDEYGPPDLAAILSHAPRGAAVCLCGPPPLMAPAQRIMRSVNPSGSLHAERFSPPTVAGGQPFAIHLRRSDITVEVGAAESALAAIRRALPDVTYSCRQGFCGTCRVRVLDGEVEHRDRLLTDTQRRDSMLVCVSRAAAGPLVLDL</sequence>
<dbReference type="InterPro" id="IPR001041">
    <property type="entry name" value="2Fe-2S_ferredoxin-type"/>
</dbReference>
<dbReference type="CDD" id="cd06185">
    <property type="entry name" value="PDR_like"/>
    <property type="match status" value="1"/>
</dbReference>
<dbReference type="Gene3D" id="2.40.30.10">
    <property type="entry name" value="Translation factors"/>
    <property type="match status" value="1"/>
</dbReference>
<keyword evidence="3" id="KW-0001">2Fe-2S</keyword>
<feature type="domain" description="FAD-binding FR-type" evidence="9">
    <location>
        <begin position="43"/>
        <end position="145"/>
    </location>
</feature>
<dbReference type="Pfam" id="PF00111">
    <property type="entry name" value="Fer2"/>
    <property type="match status" value="1"/>
</dbReference>
<dbReference type="SUPFAM" id="SSF52343">
    <property type="entry name" value="Ferredoxin reductase-like, C-terminal NADP-linked domain"/>
    <property type="match status" value="1"/>
</dbReference>
<dbReference type="RefSeq" id="WP_245378369.1">
    <property type="nucleotide sequence ID" value="NZ_JAGINW010000001.1"/>
</dbReference>
<dbReference type="SUPFAM" id="SSF54292">
    <property type="entry name" value="2Fe-2S ferredoxin-like"/>
    <property type="match status" value="1"/>
</dbReference>
<keyword evidence="6" id="KW-0408">Iron</keyword>
<evidence type="ECO:0000256" key="6">
    <source>
        <dbReference type="ARBA" id="ARBA00023004"/>
    </source>
</evidence>
<evidence type="ECO:0000256" key="5">
    <source>
        <dbReference type="ARBA" id="ARBA00023002"/>
    </source>
</evidence>
<evidence type="ECO:0000256" key="2">
    <source>
        <dbReference type="ARBA" id="ARBA00022630"/>
    </source>
</evidence>
<comment type="cofactor">
    <cofactor evidence="1">
        <name>FAD</name>
        <dbReference type="ChEBI" id="CHEBI:57692"/>
    </cofactor>
</comment>
<keyword evidence="2" id="KW-0285">Flavoprotein</keyword>
<dbReference type="SUPFAM" id="SSF63380">
    <property type="entry name" value="Riboflavin synthase domain-like"/>
    <property type="match status" value="1"/>
</dbReference>
<keyword evidence="11" id="KW-1185">Reference proteome</keyword>
<evidence type="ECO:0000313" key="10">
    <source>
        <dbReference type="EMBL" id="MBP2324432.1"/>
    </source>
</evidence>
<dbReference type="PRINTS" id="PR00409">
    <property type="entry name" value="PHDIOXRDTASE"/>
</dbReference>
<dbReference type="InterPro" id="IPR017927">
    <property type="entry name" value="FAD-bd_FR_type"/>
</dbReference>
<evidence type="ECO:0000259" key="8">
    <source>
        <dbReference type="PROSITE" id="PS51085"/>
    </source>
</evidence>
<evidence type="ECO:0000256" key="3">
    <source>
        <dbReference type="ARBA" id="ARBA00022714"/>
    </source>
</evidence>
<keyword evidence="7" id="KW-0411">Iron-sulfur</keyword>
<dbReference type="Gene3D" id="3.40.50.80">
    <property type="entry name" value="Nucleotide-binding domain of ferredoxin-NADP reductase (FNR) module"/>
    <property type="match status" value="1"/>
</dbReference>